<evidence type="ECO:0000313" key="3">
    <source>
        <dbReference type="Proteomes" id="UP000237447"/>
    </source>
</evidence>
<gene>
    <name evidence="2" type="ORF">CPJ18_02575</name>
</gene>
<protein>
    <recommendedName>
        <fullName evidence="4">Phage tail assembly chaperone</fullName>
    </recommendedName>
</protein>
<reference evidence="2 3" key="1">
    <citation type="journal article" date="2018" name="Syst. Appl. Microbiol.">
        <title>Agrobacterium rosae sp. nov., isolated from galls on different agricultural crops.</title>
        <authorList>
            <person name="Kuzmanovic N."/>
            <person name="Pulawska J."/>
            <person name="Smalla K."/>
            <person name="Nesme X."/>
        </authorList>
    </citation>
    <scope>NUCLEOTIDE SEQUENCE [LARGE SCALE GENOMIC DNA]</scope>
    <source>
        <strain evidence="2 3">NCPPB 1650</strain>
    </source>
</reference>
<evidence type="ECO:0008006" key="4">
    <source>
        <dbReference type="Google" id="ProtNLM"/>
    </source>
</evidence>
<sequence>MPRTFWSATLTEFILAAHGWSEANGAKKEIEPPSEDELDDLIKKYGG</sequence>
<feature type="region of interest" description="Disordered" evidence="1">
    <location>
        <begin position="25"/>
        <end position="47"/>
    </location>
</feature>
<accession>A0AAE5S1U9</accession>
<evidence type="ECO:0000313" key="2">
    <source>
        <dbReference type="EMBL" id="POO54399.1"/>
    </source>
</evidence>
<dbReference type="Proteomes" id="UP000237447">
    <property type="component" value="Unassembled WGS sequence"/>
</dbReference>
<name>A0AAE5S1U9_9HYPH</name>
<evidence type="ECO:0000256" key="1">
    <source>
        <dbReference type="SAM" id="MobiDB-lite"/>
    </source>
</evidence>
<dbReference type="EMBL" id="NXEJ01000001">
    <property type="protein sequence ID" value="POO54399.1"/>
    <property type="molecule type" value="Genomic_DNA"/>
</dbReference>
<organism evidence="2 3">
    <name type="scientific">Agrobacterium rosae</name>
    <dbReference type="NCBI Taxonomy" id="1972867"/>
    <lineage>
        <taxon>Bacteria</taxon>
        <taxon>Pseudomonadati</taxon>
        <taxon>Pseudomonadota</taxon>
        <taxon>Alphaproteobacteria</taxon>
        <taxon>Hyphomicrobiales</taxon>
        <taxon>Rhizobiaceae</taxon>
        <taxon>Rhizobium/Agrobacterium group</taxon>
        <taxon>Agrobacterium</taxon>
    </lineage>
</organism>
<proteinExistence type="predicted"/>
<comment type="caution">
    <text evidence="2">The sequence shown here is derived from an EMBL/GenBank/DDBJ whole genome shotgun (WGS) entry which is preliminary data.</text>
</comment>
<dbReference type="AlphaFoldDB" id="A0AAE5S1U9"/>